<dbReference type="Proteomes" id="UP000824133">
    <property type="component" value="Unassembled WGS sequence"/>
</dbReference>
<name>A0A9D1ZC09_9ACTN</name>
<feature type="transmembrane region" description="Helical" evidence="2">
    <location>
        <begin position="20"/>
        <end position="39"/>
    </location>
</feature>
<feature type="domain" description="Transglutaminase-like" evidence="3">
    <location>
        <begin position="820"/>
        <end position="891"/>
    </location>
</feature>
<dbReference type="PANTHER" id="PTHR42736:SF1">
    <property type="entry name" value="PROTEIN-GLUTAMINE GAMMA-GLUTAMYLTRANSFERASE"/>
    <property type="match status" value="1"/>
</dbReference>
<feature type="transmembrane region" description="Helical" evidence="2">
    <location>
        <begin position="384"/>
        <end position="404"/>
    </location>
</feature>
<dbReference type="PANTHER" id="PTHR42736">
    <property type="entry name" value="PROTEIN-GLUTAMINE GAMMA-GLUTAMYLTRANSFERASE"/>
    <property type="match status" value="1"/>
</dbReference>
<feature type="compositionally biased region" description="Acidic residues" evidence="1">
    <location>
        <begin position="901"/>
        <end position="941"/>
    </location>
</feature>
<dbReference type="AlphaFoldDB" id="A0A9D1ZC09"/>
<keyword evidence="2" id="KW-0472">Membrane</keyword>
<feature type="transmembrane region" description="Helical" evidence="2">
    <location>
        <begin position="948"/>
        <end position="970"/>
    </location>
</feature>
<reference evidence="4" key="2">
    <citation type="submission" date="2021-04" db="EMBL/GenBank/DDBJ databases">
        <authorList>
            <person name="Gilroy R."/>
        </authorList>
    </citation>
    <scope>NUCLEOTIDE SEQUENCE</scope>
    <source>
        <strain evidence="4">ChiHjej10B9-743</strain>
    </source>
</reference>
<reference evidence="4" key="1">
    <citation type="journal article" date="2021" name="PeerJ">
        <title>Extensive microbial diversity within the chicken gut microbiome revealed by metagenomics and culture.</title>
        <authorList>
            <person name="Gilroy R."/>
            <person name="Ravi A."/>
            <person name="Getino M."/>
            <person name="Pursley I."/>
            <person name="Horton D.L."/>
            <person name="Alikhan N.F."/>
            <person name="Baker D."/>
            <person name="Gharbi K."/>
            <person name="Hall N."/>
            <person name="Watson M."/>
            <person name="Adriaenssens E.M."/>
            <person name="Foster-Nyarko E."/>
            <person name="Jarju S."/>
            <person name="Secka A."/>
            <person name="Antonio M."/>
            <person name="Oren A."/>
            <person name="Chaudhuri R.R."/>
            <person name="La Ragione R."/>
            <person name="Hildebrand F."/>
            <person name="Pallen M.J."/>
        </authorList>
    </citation>
    <scope>NUCLEOTIDE SEQUENCE</scope>
    <source>
        <strain evidence="4">ChiHjej10B9-743</strain>
    </source>
</reference>
<protein>
    <submittedName>
        <fullName evidence="4">DUF58 domain-containing protein</fullName>
    </submittedName>
</protein>
<dbReference type="InterPro" id="IPR038765">
    <property type="entry name" value="Papain-like_cys_pep_sf"/>
</dbReference>
<proteinExistence type="predicted"/>
<keyword evidence="2" id="KW-1133">Transmembrane helix</keyword>
<evidence type="ECO:0000313" key="5">
    <source>
        <dbReference type="Proteomes" id="UP000824133"/>
    </source>
</evidence>
<comment type="caution">
    <text evidence="4">The sequence shown here is derived from an EMBL/GenBank/DDBJ whole genome shotgun (WGS) entry which is preliminary data.</text>
</comment>
<feature type="transmembrane region" description="Helical" evidence="2">
    <location>
        <begin position="416"/>
        <end position="437"/>
    </location>
</feature>
<dbReference type="Pfam" id="PF01841">
    <property type="entry name" value="Transglut_core"/>
    <property type="match status" value="1"/>
</dbReference>
<gene>
    <name evidence="4" type="ORF">IAA42_08020</name>
</gene>
<evidence type="ECO:0000256" key="2">
    <source>
        <dbReference type="SAM" id="Phobius"/>
    </source>
</evidence>
<dbReference type="Pfam" id="PF11992">
    <property type="entry name" value="TgpA_N"/>
    <property type="match status" value="1"/>
</dbReference>
<feature type="region of interest" description="Disordered" evidence="1">
    <location>
        <begin position="890"/>
        <end position="947"/>
    </location>
</feature>
<dbReference type="InterPro" id="IPR052901">
    <property type="entry name" value="Bact_TGase-like"/>
</dbReference>
<dbReference type="InterPro" id="IPR002931">
    <property type="entry name" value="Transglutaminase-like"/>
</dbReference>
<evidence type="ECO:0000259" key="3">
    <source>
        <dbReference type="SMART" id="SM00460"/>
    </source>
</evidence>
<evidence type="ECO:0000256" key="1">
    <source>
        <dbReference type="SAM" id="MobiDB-lite"/>
    </source>
</evidence>
<dbReference type="SMART" id="SM00460">
    <property type="entry name" value="TGc"/>
    <property type="match status" value="1"/>
</dbReference>
<feature type="transmembrane region" description="Helical" evidence="2">
    <location>
        <begin position="564"/>
        <end position="582"/>
    </location>
</feature>
<dbReference type="SUPFAM" id="SSF54001">
    <property type="entry name" value="Cysteine proteinases"/>
    <property type="match status" value="1"/>
</dbReference>
<dbReference type="EMBL" id="DXCP01000058">
    <property type="protein sequence ID" value="HIY80359.1"/>
    <property type="molecule type" value="Genomic_DNA"/>
</dbReference>
<evidence type="ECO:0000313" key="4">
    <source>
        <dbReference type="EMBL" id="HIY80359.1"/>
    </source>
</evidence>
<sequence length="1035" mass="110173">MSGRGEKDARSLALTRRGVVQLVLAATLLATGFVGGWLAPGAVGIALLAGCLMGLAEVLLARRLGRRGRRVTPLAEQSARVESWVRVNQRGTVIERLARPGTRRGLYRQQSVLTTWTDAFGFWRATRVEPVGRELRVPPAVSPRLLREVIDGSMSWLAEREPEQDRVSVRPYEKGDGIRQISWRQTAHHGQLMSFEQSGRDRPPVLVVADATDAGDADGLAATLSALLQGLRRVPDVLLTDGTQTLRTPVQQERFCAAVVGERAGTVPVDERAREVARLAGVGSERRRVVLVTCDPDGAMARSLRVGPLSGSVTVVRAEGATGADEAREGPAEKIDERAAIAAGRAATRQDGAAELVALLACVAIALLTSVPLTSMIYEGAWGGYVPALLCAGAASGSLLGSLLRWRGTRTPIRVVLLFVLAVALAAVGTALALGALDGRVGPLAVSGTEPVAYRTVWDEPVDWLLTILTTGSEQLAGTGFDGVAETWDLLVVLMGGGLAALLALLASSRALRGSVALVPLALSAVDQSIMGPSAHLEWTWACVALGLLLVWLSVSARPRPARGLLVALVACALGWGASAVAPSGSFSPWSAGGARVETLVDLSRDLRSRSDDPVLTYDTTALGPVYLRLGVLDTFDGATWRFEGLDDTAVEENSALYWAGRSQGIEDEAFAASLAPFVTTTLVPDETNEQDLPAPPGTATELLNDDGSLVASGCYLSPITGASYLDTLLRLAPSLERYDSRGDGPDERATAVPEQLPEEIASVVDRARDEGMAASTDNIVSEVEAVRWLVSFFTDGSFSYSLDAPGGDGRDNLEAINDFLVEREGYCTHYATAFALLARELGVPARVALGYAPSSARDGGGDYVVTMRQLHAWAEVWFDGVGWVGVDVTPAADGGGAAPEPEETPEVEPSETEPEPEETPAEPEEETPQQDTLAEEDEKDDGPSVPWQTAALLGLAVLVLGGGAAALLVRHRRAATWQTVWRRICRKAWRSGVRWDKSATEDVIVERICEQLNDDARAAEVRKVARNACQERYG</sequence>
<feature type="transmembrane region" description="Helical" evidence="2">
    <location>
        <begin position="45"/>
        <end position="61"/>
    </location>
</feature>
<feature type="transmembrane region" description="Helical" evidence="2">
    <location>
        <begin position="515"/>
        <end position="533"/>
    </location>
</feature>
<feature type="transmembrane region" description="Helical" evidence="2">
    <location>
        <begin position="490"/>
        <end position="508"/>
    </location>
</feature>
<dbReference type="Gene3D" id="3.10.620.30">
    <property type="match status" value="1"/>
</dbReference>
<feature type="transmembrane region" description="Helical" evidence="2">
    <location>
        <begin position="539"/>
        <end position="557"/>
    </location>
</feature>
<accession>A0A9D1ZC09</accession>
<organism evidence="4 5">
    <name type="scientific">Candidatus Olsenella excrementavium</name>
    <dbReference type="NCBI Taxonomy" id="2838709"/>
    <lineage>
        <taxon>Bacteria</taxon>
        <taxon>Bacillati</taxon>
        <taxon>Actinomycetota</taxon>
        <taxon>Coriobacteriia</taxon>
        <taxon>Coriobacteriales</taxon>
        <taxon>Atopobiaceae</taxon>
        <taxon>Olsenella</taxon>
    </lineage>
</organism>
<dbReference type="InterPro" id="IPR021878">
    <property type="entry name" value="TgpA_N"/>
</dbReference>
<keyword evidence="2" id="KW-0812">Transmembrane</keyword>
<feature type="transmembrane region" description="Helical" evidence="2">
    <location>
        <begin position="356"/>
        <end position="378"/>
    </location>
</feature>